<keyword evidence="2" id="KW-1185">Reference proteome</keyword>
<organism evidence="1 2">
    <name type="scientific">Triparma retinervis</name>
    <dbReference type="NCBI Taxonomy" id="2557542"/>
    <lineage>
        <taxon>Eukaryota</taxon>
        <taxon>Sar</taxon>
        <taxon>Stramenopiles</taxon>
        <taxon>Ochrophyta</taxon>
        <taxon>Bolidophyceae</taxon>
        <taxon>Parmales</taxon>
        <taxon>Triparmaceae</taxon>
        <taxon>Triparma</taxon>
    </lineage>
</organism>
<gene>
    <name evidence="1" type="ORF">TrRE_jg11961</name>
</gene>
<name>A0A9W7FGH6_9STRA</name>
<sequence>MFQNPIALRSISVMSRSYDYATKKESDSLENLGEKLKMDLRRNIRCIGNFPVLSDRWCDMADTLGRVATVSEAEARLPRESEGATLWETEEAALRYVLEDGKLNLCLRNMVDFKQFEREQFKMGNSGIRTEHISKMDKFEKGLGVVLKNAWSHVEAIQTTDLPLLIDYCSQVVKFGLENKDFVSTRVEDKSLCERQEVVVMHYIMDLMNQVDEIGEDRLMPLMKEKKLFSLILGFVNCWSSDIKEEQLIIGLTALALIIETEDFKTFKGEHVDEDDRDILVGLDDEEWLEDICDDDKVRRKVRPVLDVIRESKRMRK</sequence>
<comment type="caution">
    <text evidence="1">The sequence shown here is derived from an EMBL/GenBank/DDBJ whole genome shotgun (WGS) entry which is preliminary data.</text>
</comment>
<protein>
    <submittedName>
        <fullName evidence="1">Uncharacterized protein</fullName>
    </submittedName>
</protein>
<dbReference type="EMBL" id="BRXZ01000450">
    <property type="protein sequence ID" value="GMI11889.1"/>
    <property type="molecule type" value="Genomic_DNA"/>
</dbReference>
<accession>A0A9W7FGH6</accession>
<evidence type="ECO:0000313" key="1">
    <source>
        <dbReference type="EMBL" id="GMI11889.1"/>
    </source>
</evidence>
<reference evidence="1" key="1">
    <citation type="submission" date="2022-07" db="EMBL/GenBank/DDBJ databases">
        <title>Genome analysis of Parmales, a sister group of diatoms, reveals the evolutionary specialization of diatoms from phago-mixotrophs to photoautotrophs.</title>
        <authorList>
            <person name="Ban H."/>
            <person name="Sato S."/>
            <person name="Yoshikawa S."/>
            <person name="Kazumasa Y."/>
            <person name="Nakamura Y."/>
            <person name="Ichinomiya M."/>
            <person name="Saitoh K."/>
            <person name="Sato N."/>
            <person name="Blanc-Mathieu R."/>
            <person name="Endo H."/>
            <person name="Kuwata A."/>
            <person name="Ogata H."/>
        </authorList>
    </citation>
    <scope>NUCLEOTIDE SEQUENCE</scope>
</reference>
<evidence type="ECO:0000313" key="2">
    <source>
        <dbReference type="Proteomes" id="UP001165082"/>
    </source>
</evidence>
<dbReference type="AlphaFoldDB" id="A0A9W7FGH6"/>
<dbReference type="OrthoDB" id="10257430at2759"/>
<proteinExistence type="predicted"/>
<dbReference type="Proteomes" id="UP001165082">
    <property type="component" value="Unassembled WGS sequence"/>
</dbReference>